<feature type="active site" description="Proton donor" evidence="8">
    <location>
        <position position="350"/>
    </location>
</feature>
<evidence type="ECO:0000256" key="8">
    <source>
        <dbReference type="PIRSR" id="PIRSR625705-1"/>
    </source>
</evidence>
<reference evidence="13 14" key="1">
    <citation type="submission" date="2019-03" db="EMBL/GenBank/DDBJ databases">
        <title>Luteimonas zhaokaii sp.nov., isolated from the rectal contents of Plateau pika in Yushu, Qinghai Province, China.</title>
        <authorList>
            <person name="Zhang G."/>
        </authorList>
    </citation>
    <scope>NUCLEOTIDE SEQUENCE [LARGE SCALE GENOMIC DNA]</scope>
    <source>
        <strain evidence="13 14">B9</strain>
    </source>
</reference>
<protein>
    <recommendedName>
        <fullName evidence="3">beta-N-acetylhexosaminidase</fullName>
        <ecNumber evidence="3">3.2.1.52</ecNumber>
    </recommendedName>
    <alternativeName>
        <fullName evidence="6">Beta-N-acetylhexosaminidase</fullName>
    </alternativeName>
    <alternativeName>
        <fullName evidence="7">N-acetyl-beta-glucosaminidase</fullName>
    </alternativeName>
</protein>
<keyword evidence="9" id="KW-0732">Signal</keyword>
<dbReference type="InterPro" id="IPR017853">
    <property type="entry name" value="GH"/>
</dbReference>
<keyword evidence="14" id="KW-1185">Reference proteome</keyword>
<evidence type="ECO:0000259" key="11">
    <source>
        <dbReference type="Pfam" id="PF02838"/>
    </source>
</evidence>
<dbReference type="SUPFAM" id="SSF51445">
    <property type="entry name" value="(Trans)glycosidases"/>
    <property type="match status" value="1"/>
</dbReference>
<dbReference type="Pfam" id="PF00728">
    <property type="entry name" value="Glyco_hydro_20"/>
    <property type="match status" value="1"/>
</dbReference>
<dbReference type="Pfam" id="PF13290">
    <property type="entry name" value="CHB_HEX_C_1"/>
    <property type="match status" value="1"/>
</dbReference>
<dbReference type="PROSITE" id="PS51257">
    <property type="entry name" value="PROKAR_LIPOPROTEIN"/>
    <property type="match status" value="1"/>
</dbReference>
<evidence type="ECO:0000256" key="5">
    <source>
        <dbReference type="ARBA" id="ARBA00023295"/>
    </source>
</evidence>
<dbReference type="InterPro" id="IPR029018">
    <property type="entry name" value="Hex-like_dom2"/>
</dbReference>
<dbReference type="OrthoDB" id="9763537at2"/>
<dbReference type="PANTHER" id="PTHR22600">
    <property type="entry name" value="BETA-HEXOSAMINIDASE"/>
    <property type="match status" value="1"/>
</dbReference>
<comment type="caution">
    <text evidence="13">The sequence shown here is derived from an EMBL/GenBank/DDBJ whole genome shotgun (WGS) entry which is preliminary data.</text>
</comment>
<evidence type="ECO:0000259" key="12">
    <source>
        <dbReference type="Pfam" id="PF13290"/>
    </source>
</evidence>
<evidence type="ECO:0000256" key="4">
    <source>
        <dbReference type="ARBA" id="ARBA00022801"/>
    </source>
</evidence>
<dbReference type="GO" id="GO:0016020">
    <property type="term" value="C:membrane"/>
    <property type="evidence" value="ECO:0007669"/>
    <property type="project" value="TreeGrafter"/>
</dbReference>
<dbReference type="Proteomes" id="UP000294796">
    <property type="component" value="Unassembled WGS sequence"/>
</dbReference>
<keyword evidence="4" id="KW-0378">Hydrolase</keyword>
<dbReference type="PANTHER" id="PTHR22600:SF57">
    <property type="entry name" value="BETA-N-ACETYLHEXOSAMINIDASE"/>
    <property type="match status" value="1"/>
</dbReference>
<comment type="catalytic activity">
    <reaction evidence="1">
        <text>Hydrolysis of terminal non-reducing N-acetyl-D-hexosamine residues in N-acetyl-beta-D-hexosaminides.</text>
        <dbReference type="EC" id="3.2.1.52"/>
    </reaction>
</comment>
<sequence length="783" mass="85834">MTRPRPFARLPAWLLPGVLVLLAACGRQGTETAPSPLPAEAVVAKPALIPAPMRMEQREGSFRFDAATPIFAADAAARRVAARFAEMMAATNGVEGGIRDGSGDAREGIVFAIDPEASADAPEGYVLDVTPTHVRVAASNERGLFYGAVTLWQLLSSAQGQAVRTPALHIEDAPRFGWRGLMLDSARHFQSIDEIKQLLDAMARHKLNTFHWHLTDDQGWRIESLKYPRLHEVGGCRIPAGEAGLEPRTGEPRPYCGYYTQDQIRDVVAYAAERHITVVPEFDMPGHVQAVVAAYPQYGSLGDTPPVSNEWGVHPYLFNVDEDTFGFIEDVLDEILALFPSQYIHIGGDEAVKDQWQASASVQARMRELGIADETALQSWFIKRIEAYLSGKGRRLLGWDEILDGGIAPNATVMSWRGTEGGIAAARSGHDVVMTPGSHLYLDFLQTASPNEPPGRPVQVPMEKVYDFEPVPDVLTAEQGRHILGVQANVWTEHMRTWERMQHAIFPRIAALAEVAWTPAERKDYADFLARLPAQLPRYRAFGIAYAQTPFEVMATAEDDRAAGTVQVTLENALGYAIRYTTDGSDPDADSPLYEAAIEAPLPLEVRAAAFAGTTALGPATRHAFDAGSLLSRGNAQFDTCPDTGRLLLRLEDDGPIDGDRAIYNVTIFYPCWLWQGADLDGIGGLKVRLGRLPYYFQLAHDEPARKFMPAETEHGELLVQAGGCDGDTLARIPLPAQTDADGFVNVDVPLEPTAGRSDLCFTVTGDTRPMMWVLDRVDLQMQ</sequence>
<dbReference type="EC" id="3.2.1.52" evidence="3"/>
<evidence type="ECO:0000256" key="6">
    <source>
        <dbReference type="ARBA" id="ARBA00030512"/>
    </source>
</evidence>
<organism evidence="13 14">
    <name type="scientific">Luteimonas aestuarii</name>
    <dbReference type="NCBI Taxonomy" id="453837"/>
    <lineage>
        <taxon>Bacteria</taxon>
        <taxon>Pseudomonadati</taxon>
        <taxon>Pseudomonadota</taxon>
        <taxon>Gammaproteobacteria</taxon>
        <taxon>Lysobacterales</taxon>
        <taxon>Lysobacteraceae</taxon>
        <taxon>Luteimonas</taxon>
    </lineage>
</organism>
<evidence type="ECO:0000256" key="7">
    <source>
        <dbReference type="ARBA" id="ARBA00033000"/>
    </source>
</evidence>
<dbReference type="InterPro" id="IPR015883">
    <property type="entry name" value="Glyco_hydro_20_cat"/>
</dbReference>
<dbReference type="InterPro" id="IPR025705">
    <property type="entry name" value="Beta_hexosaminidase_sua/sub"/>
</dbReference>
<dbReference type="CDD" id="cd06563">
    <property type="entry name" value="GH20_chitobiase-like"/>
    <property type="match status" value="1"/>
</dbReference>
<proteinExistence type="inferred from homology"/>
<dbReference type="PRINTS" id="PR00738">
    <property type="entry name" value="GLHYDRLASE20"/>
</dbReference>
<dbReference type="Pfam" id="PF02838">
    <property type="entry name" value="Glyco_hydro_20b"/>
    <property type="match status" value="1"/>
</dbReference>
<dbReference type="RefSeq" id="WP_133322633.1">
    <property type="nucleotide sequence ID" value="NZ_SMTF01000011.1"/>
</dbReference>
<feature type="signal peptide" evidence="9">
    <location>
        <begin position="1"/>
        <end position="23"/>
    </location>
</feature>
<dbReference type="Gene3D" id="3.20.20.80">
    <property type="entry name" value="Glycosidases"/>
    <property type="match status" value="1"/>
</dbReference>
<dbReference type="EMBL" id="SMTF01000011">
    <property type="protein sequence ID" value="TDK23009.1"/>
    <property type="molecule type" value="Genomic_DNA"/>
</dbReference>
<evidence type="ECO:0000259" key="10">
    <source>
        <dbReference type="Pfam" id="PF00728"/>
    </source>
</evidence>
<accession>A0A4R5TKD7</accession>
<evidence type="ECO:0000256" key="9">
    <source>
        <dbReference type="SAM" id="SignalP"/>
    </source>
</evidence>
<evidence type="ECO:0000256" key="1">
    <source>
        <dbReference type="ARBA" id="ARBA00001231"/>
    </source>
</evidence>
<dbReference type="SUPFAM" id="SSF55545">
    <property type="entry name" value="beta-N-acetylhexosaminidase-like domain"/>
    <property type="match status" value="1"/>
</dbReference>
<comment type="similarity">
    <text evidence="2">Belongs to the glycosyl hydrolase 20 family.</text>
</comment>
<feature type="domain" description="GH29D-like beta-sandwich" evidence="12">
    <location>
        <begin position="565"/>
        <end position="614"/>
    </location>
</feature>
<feature type="chain" id="PRO_5020504783" description="beta-N-acetylhexosaminidase" evidence="9">
    <location>
        <begin position="24"/>
        <end position="783"/>
    </location>
</feature>
<dbReference type="InterPro" id="IPR059177">
    <property type="entry name" value="GH29D-like_dom"/>
</dbReference>
<feature type="domain" description="Beta-hexosaminidase bacterial type N-terminal" evidence="11">
    <location>
        <begin position="45"/>
        <end position="173"/>
    </location>
</feature>
<dbReference type="AlphaFoldDB" id="A0A4R5TKD7"/>
<evidence type="ECO:0000256" key="2">
    <source>
        <dbReference type="ARBA" id="ARBA00006285"/>
    </source>
</evidence>
<gene>
    <name evidence="13" type="ORF">E2F46_12735</name>
</gene>
<dbReference type="GO" id="GO:0004563">
    <property type="term" value="F:beta-N-acetylhexosaminidase activity"/>
    <property type="evidence" value="ECO:0007669"/>
    <property type="project" value="UniProtKB-EC"/>
</dbReference>
<feature type="domain" description="Glycoside hydrolase family 20 catalytic" evidence="10">
    <location>
        <begin position="176"/>
        <end position="519"/>
    </location>
</feature>
<keyword evidence="5" id="KW-0326">Glycosidase</keyword>
<evidence type="ECO:0000313" key="14">
    <source>
        <dbReference type="Proteomes" id="UP000294796"/>
    </source>
</evidence>
<dbReference type="Gene3D" id="3.30.379.10">
    <property type="entry name" value="Chitobiase/beta-hexosaminidase domain 2-like"/>
    <property type="match status" value="1"/>
</dbReference>
<evidence type="ECO:0000313" key="13">
    <source>
        <dbReference type="EMBL" id="TDK23009.1"/>
    </source>
</evidence>
<name>A0A4R5TKD7_9GAMM</name>
<evidence type="ECO:0000256" key="3">
    <source>
        <dbReference type="ARBA" id="ARBA00012663"/>
    </source>
</evidence>
<dbReference type="InterPro" id="IPR015882">
    <property type="entry name" value="HEX_bac_N"/>
</dbReference>
<dbReference type="GO" id="GO:0005975">
    <property type="term" value="P:carbohydrate metabolic process"/>
    <property type="evidence" value="ECO:0007669"/>
    <property type="project" value="InterPro"/>
</dbReference>
<dbReference type="GO" id="GO:0030203">
    <property type="term" value="P:glycosaminoglycan metabolic process"/>
    <property type="evidence" value="ECO:0007669"/>
    <property type="project" value="TreeGrafter"/>
</dbReference>